<dbReference type="OrthoDB" id="4962633at2"/>
<keyword evidence="3" id="KW-0446">Lipid-binding</keyword>
<dbReference type="InterPro" id="IPR012319">
    <property type="entry name" value="FPG_cat"/>
</dbReference>
<gene>
    <name evidence="6" type="ORF">FHX34_1011491</name>
</gene>
<sequence length="220" mass="23720">MNLLGELLLLAYDDEGRKILDSIRLDYGLGGALLLELALAGRIDVVGQKVAVVDPRPTGDPLVDDALTRIRDDARSRKPAHWVGKFAKGTRKRVLDHLISAEVLRVEHGTVLWVFPRTTYPAAYGAEPVAETDARQRMRVAVTTAGEVDARTAALCSLVAATQMERKVFPDLDRRQVKARLKEIGEGSWAAAAVKRAIQDIQTAIMAGAVAATSTAAISG</sequence>
<evidence type="ECO:0000313" key="7">
    <source>
        <dbReference type="Proteomes" id="UP000320239"/>
    </source>
</evidence>
<evidence type="ECO:0000256" key="3">
    <source>
        <dbReference type="ARBA" id="ARBA00023121"/>
    </source>
</evidence>
<keyword evidence="4" id="KW-0472">Membrane</keyword>
<reference evidence="6 7" key="1">
    <citation type="submission" date="2019-06" db="EMBL/GenBank/DDBJ databases">
        <title>Sequencing the genomes of 1000 actinobacteria strains.</title>
        <authorList>
            <person name="Klenk H.-P."/>
        </authorList>
    </citation>
    <scope>NUCLEOTIDE SEQUENCE [LARGE SCALE GENOMIC DNA]</scope>
    <source>
        <strain evidence="6 7">DSM 43866</strain>
    </source>
</reference>
<dbReference type="GO" id="GO:0008270">
    <property type="term" value="F:zinc ion binding"/>
    <property type="evidence" value="ECO:0007669"/>
    <property type="project" value="InterPro"/>
</dbReference>
<dbReference type="EMBL" id="VIWY01000001">
    <property type="protein sequence ID" value="TWG26504.1"/>
    <property type="molecule type" value="Genomic_DNA"/>
</dbReference>
<proteinExistence type="predicted"/>
<feature type="domain" description="Formamidopyrimidine-DNA glycosylase catalytic" evidence="5">
    <location>
        <begin position="1"/>
        <end position="59"/>
    </location>
</feature>
<keyword evidence="7" id="KW-1185">Reference proteome</keyword>
<dbReference type="GO" id="GO:0012505">
    <property type="term" value="C:endomembrane system"/>
    <property type="evidence" value="ECO:0007669"/>
    <property type="project" value="UniProtKB-ARBA"/>
</dbReference>
<dbReference type="PANTHER" id="PTHR12704">
    <property type="entry name" value="TRANS-GOLGI PROTEIN GMX33"/>
    <property type="match status" value="1"/>
</dbReference>
<dbReference type="InterPro" id="IPR008628">
    <property type="entry name" value="GPP34-like"/>
</dbReference>
<evidence type="ECO:0000259" key="5">
    <source>
        <dbReference type="PROSITE" id="PS51068"/>
    </source>
</evidence>
<dbReference type="GO" id="GO:0003906">
    <property type="term" value="F:DNA-(apurinic or apyrimidinic site) endonuclease activity"/>
    <property type="evidence" value="ECO:0007669"/>
    <property type="project" value="InterPro"/>
</dbReference>
<evidence type="ECO:0000256" key="2">
    <source>
        <dbReference type="ARBA" id="ARBA00023034"/>
    </source>
</evidence>
<dbReference type="GO" id="GO:0006890">
    <property type="term" value="P:retrograde vesicle-mediated transport, Golgi to endoplasmic reticulum"/>
    <property type="evidence" value="ECO:0007669"/>
    <property type="project" value="TreeGrafter"/>
</dbReference>
<dbReference type="GO" id="GO:0043001">
    <property type="term" value="P:Golgi to plasma membrane protein transport"/>
    <property type="evidence" value="ECO:0007669"/>
    <property type="project" value="TreeGrafter"/>
</dbReference>
<dbReference type="AlphaFoldDB" id="A0A561WRN1"/>
<organism evidence="6 7">
    <name type="scientific">Actinoplanes teichomyceticus</name>
    <dbReference type="NCBI Taxonomy" id="1867"/>
    <lineage>
        <taxon>Bacteria</taxon>
        <taxon>Bacillati</taxon>
        <taxon>Actinomycetota</taxon>
        <taxon>Actinomycetes</taxon>
        <taxon>Micromonosporales</taxon>
        <taxon>Micromonosporaceae</taxon>
        <taxon>Actinoplanes</taxon>
    </lineage>
</organism>
<evidence type="ECO:0000256" key="4">
    <source>
        <dbReference type="ARBA" id="ARBA00023136"/>
    </source>
</evidence>
<dbReference type="GO" id="GO:0048194">
    <property type="term" value="P:Golgi vesicle budding"/>
    <property type="evidence" value="ECO:0007669"/>
    <property type="project" value="TreeGrafter"/>
</dbReference>
<dbReference type="GO" id="GO:0006284">
    <property type="term" value="P:base-excision repair"/>
    <property type="evidence" value="ECO:0007669"/>
    <property type="project" value="InterPro"/>
</dbReference>
<dbReference type="GO" id="GO:0005829">
    <property type="term" value="C:cytosol"/>
    <property type="evidence" value="ECO:0007669"/>
    <property type="project" value="TreeGrafter"/>
</dbReference>
<dbReference type="Proteomes" id="UP000320239">
    <property type="component" value="Unassembled WGS sequence"/>
</dbReference>
<comment type="subcellular location">
    <subcellularLocation>
        <location evidence="1">Golgi apparatus membrane</location>
        <topology evidence="1">Peripheral membrane protein</topology>
        <orientation evidence="1">Cytoplasmic side</orientation>
    </subcellularLocation>
</comment>
<dbReference type="InterPro" id="IPR038261">
    <property type="entry name" value="GPP34-like_sf"/>
</dbReference>
<accession>A0A561WRN1</accession>
<dbReference type="Gene3D" id="1.10.3630.10">
    <property type="entry name" value="yeast vps74-n-term truncation variant domain like"/>
    <property type="match status" value="1"/>
</dbReference>
<evidence type="ECO:0000256" key="1">
    <source>
        <dbReference type="ARBA" id="ARBA00004255"/>
    </source>
</evidence>
<dbReference type="PROSITE" id="PS51068">
    <property type="entry name" value="FPG_CAT"/>
    <property type="match status" value="1"/>
</dbReference>
<comment type="caution">
    <text evidence="6">The sequence shown here is derived from an EMBL/GenBank/DDBJ whole genome shotgun (WGS) entry which is preliminary data.</text>
</comment>
<dbReference type="PANTHER" id="PTHR12704:SF2">
    <property type="entry name" value="GOLGI PHOSPHOPROTEIN 3 HOMOLOG SAURON"/>
    <property type="match status" value="1"/>
</dbReference>
<dbReference type="RefSeq" id="WP_122975795.1">
    <property type="nucleotide sequence ID" value="NZ_BOMX01000031.1"/>
</dbReference>
<name>A0A561WRN1_ACTTI</name>
<dbReference type="GO" id="GO:0019104">
    <property type="term" value="F:DNA N-glycosylase activity"/>
    <property type="evidence" value="ECO:0007669"/>
    <property type="project" value="InterPro"/>
</dbReference>
<evidence type="ECO:0000313" key="6">
    <source>
        <dbReference type="EMBL" id="TWG26504.1"/>
    </source>
</evidence>
<dbReference type="Pfam" id="PF05719">
    <property type="entry name" value="GPP34"/>
    <property type="match status" value="1"/>
</dbReference>
<dbReference type="GO" id="GO:0070273">
    <property type="term" value="F:phosphatidylinositol-4-phosphate binding"/>
    <property type="evidence" value="ECO:0007669"/>
    <property type="project" value="InterPro"/>
</dbReference>
<dbReference type="GO" id="GO:0007030">
    <property type="term" value="P:Golgi organization"/>
    <property type="evidence" value="ECO:0007669"/>
    <property type="project" value="TreeGrafter"/>
</dbReference>
<protein>
    <submittedName>
        <fullName evidence="6">Golgi phosphoprotein 3 GPP34</fullName>
    </submittedName>
</protein>
<keyword evidence="2" id="KW-0333">Golgi apparatus</keyword>